<evidence type="ECO:0000313" key="3">
    <source>
        <dbReference type="EMBL" id="KAF5834062.1"/>
    </source>
</evidence>
<feature type="compositionally biased region" description="Low complexity" evidence="2">
    <location>
        <begin position="1032"/>
        <end position="1042"/>
    </location>
</feature>
<keyword evidence="1" id="KW-0175">Coiled coil</keyword>
<feature type="compositionally biased region" description="Polar residues" evidence="2">
    <location>
        <begin position="1465"/>
        <end position="1477"/>
    </location>
</feature>
<sequence>MRKREGPNDSYQLQKTLLGMPPSPQRKSPPTDFGNAPYALEHPGGADLGPLHQRQRLQQQQAPEQQELLLPNYPGAGPPGNPRNALLPPLEEQQGKVFSYMRPNRRSAPASERKERAADIMSQFTPVLRAPQLEPLIMNWAAPAAGATMEERMGLMEQRLMAAERASIQASSAYNLQSEMVVALSHELQRATADLSALHMRFAVTANSGSSAQQQQQQQQLEQQLQALRADMSAQGAALMRNQHQLAEALRSNTDLRSQIHDLGDALSRATALSAAADAAIDRLTFQMQHGVQSLAADQQRNLGAAERRQAQDMLEQRRLAEMQDLAFREDARRRQAHHLAEVASLNGEVEHFRAEARAAAAALQSAVEQTNARLMAKEAELDHMQRDSLYQADREAMALSSVRVQVADLQNELADVTQQLRLEQSKRQNEAQEHEANLKRMEAQLLEAQDGIVKRTVALMESEAQAFRKAVQDLSLQSAERNNEARTNTEMAFGAIVRANNHREEVGEQRVGAMESALMDIAGATAAALRQLQTKLDTGAAQVGALVRTVHATSEGREAELRVQVNAALAQIKRYAQDMEDSLEHERLQLEEVLKLEIKGRMSSIEKMRGQLANSHTALDGKLQGYVARLETVEGDHKKHAAQISQGVEASGSLRTDLDELAAAVIAIKEDMGKTKEAYEAQLTWLVNSVSELSSHLKAEGDARQQADNQLQQLVQRSQADVQKDLEAHTHQALELQRQVSENHAQAVSRMDAMQAHAEASDKATAEARAAAAAELDQRLSEARTAAAQQLEAATQQLVKTLAADKQELQETVEASKKELAEGLGEESRVREQGIVSSTTKLQEALQAAQKEAAAARDADKSEVLNLVAADRKVMQEVQAAVQQAHRNTEALKRDEKVVAEVPQLCQDVKDLKGALGVALLAVGIPTVETALQPTMVAQASAYHSKAAVNDLTLARVTERLAGLEARLQQQQDLDREDSKQQLSELQSKFQSLQALQQLQQQQAQQVSDLQHQVQEVQQRILGAQTGQPHAASNTESNAEAAPEEHMHAQARAESQACAAEIKQQLEDLGHKVLQLEAGGGEEGLMTELQRQVQQLKDHQQEVDMSVISKQLNRQVGALDERLQELEAQQQEGASQHRQVQGLESAQAALRGDLEVMYGALQELQLRQPPEGQDVASRLAGLQEQLQETQAGMVAALMALGIDPEDVHTKNPDELAEGVALGREERDECLSELVSRVDKLESTRKTGNPDHVPEELAANVNKDEGGSKNDTSHTKMLQASIQQAVARLDNLEHWRDKLNSTNALYSDVKELENHMLERLDGQAKASAQQQEAVQRLMDHASKGVEAWLESSSEAQSSFTLEEANTRFATIANLNASIEKVHANYLRLQQNEHAILQALKAMDLKLTTHAERVAKVLILTARSVDRLHNVLREMEHDSEELEDGALDHPVVHKGTGIKDAEGVANESSAPDRTTLRSMNPLLKSSDLQALLNQGKESSVDEALRAIAREEDMRNTEARQRESPSVSSPKLPTVPETEDELGSSPGRPENEQPR</sequence>
<protein>
    <submittedName>
        <fullName evidence="3">Uncharacterized protein</fullName>
    </submittedName>
</protein>
<feature type="region of interest" description="Disordered" evidence="2">
    <location>
        <begin position="1025"/>
        <end position="1055"/>
    </location>
</feature>
<feature type="compositionally biased region" description="Basic and acidic residues" evidence="2">
    <location>
        <begin position="1497"/>
        <end position="1521"/>
    </location>
</feature>
<feature type="region of interest" description="Disordered" evidence="2">
    <location>
        <begin position="1492"/>
        <end position="1553"/>
    </location>
</feature>
<gene>
    <name evidence="3" type="ORF">DUNSADRAFT_9412</name>
</gene>
<name>A0ABQ7GHK6_DUNSA</name>
<proteinExistence type="predicted"/>
<feature type="coiled-coil region" evidence="1">
    <location>
        <begin position="774"/>
        <end position="896"/>
    </location>
</feature>
<dbReference type="EMBL" id="MU069777">
    <property type="protein sequence ID" value="KAF5834062.1"/>
    <property type="molecule type" value="Genomic_DNA"/>
</dbReference>
<accession>A0ABQ7GHK6</accession>
<feature type="coiled-coil region" evidence="1">
    <location>
        <begin position="211"/>
        <end position="238"/>
    </location>
</feature>
<feature type="region of interest" description="Disordered" evidence="2">
    <location>
        <begin position="742"/>
        <end position="767"/>
    </location>
</feature>
<feature type="region of interest" description="Disordered" evidence="2">
    <location>
        <begin position="69"/>
        <end position="88"/>
    </location>
</feature>
<reference evidence="3" key="1">
    <citation type="submission" date="2017-08" db="EMBL/GenBank/DDBJ databases">
        <authorList>
            <person name="Polle J.E."/>
            <person name="Barry K."/>
            <person name="Cushman J."/>
            <person name="Schmutz J."/>
            <person name="Tran D."/>
            <person name="Hathwaick L.T."/>
            <person name="Yim W.C."/>
            <person name="Jenkins J."/>
            <person name="Mckie-Krisberg Z.M."/>
            <person name="Prochnik S."/>
            <person name="Lindquist E."/>
            <person name="Dockter R.B."/>
            <person name="Adam C."/>
            <person name="Molina H."/>
            <person name="Bunkerborg J."/>
            <person name="Jin E."/>
            <person name="Buchheim M."/>
            <person name="Magnuson J."/>
        </authorList>
    </citation>
    <scope>NUCLEOTIDE SEQUENCE</scope>
    <source>
        <strain evidence="3">CCAP 19/18</strain>
    </source>
</reference>
<evidence type="ECO:0000256" key="2">
    <source>
        <dbReference type="SAM" id="MobiDB-lite"/>
    </source>
</evidence>
<feature type="region of interest" description="Disordered" evidence="2">
    <location>
        <begin position="1438"/>
        <end position="1477"/>
    </location>
</feature>
<comment type="caution">
    <text evidence="3">The sequence shown here is derived from an EMBL/GenBank/DDBJ whole genome shotgun (WGS) entry which is preliminary data.</text>
</comment>
<feature type="region of interest" description="Disordered" evidence="2">
    <location>
        <begin position="1"/>
        <end position="62"/>
    </location>
</feature>
<evidence type="ECO:0000256" key="1">
    <source>
        <dbReference type="SAM" id="Coils"/>
    </source>
</evidence>
<feature type="compositionally biased region" description="Basic and acidic residues" evidence="2">
    <location>
        <begin position="1445"/>
        <end position="1461"/>
    </location>
</feature>
<keyword evidence="4" id="KW-1185">Reference proteome</keyword>
<dbReference type="Proteomes" id="UP000815325">
    <property type="component" value="Unassembled WGS sequence"/>
</dbReference>
<feature type="coiled-coil region" evidence="1">
    <location>
        <begin position="354"/>
        <end position="452"/>
    </location>
</feature>
<evidence type="ECO:0000313" key="4">
    <source>
        <dbReference type="Proteomes" id="UP000815325"/>
    </source>
</evidence>
<organism evidence="3 4">
    <name type="scientific">Dunaliella salina</name>
    <name type="common">Green alga</name>
    <name type="synonym">Protococcus salinus</name>
    <dbReference type="NCBI Taxonomy" id="3046"/>
    <lineage>
        <taxon>Eukaryota</taxon>
        <taxon>Viridiplantae</taxon>
        <taxon>Chlorophyta</taxon>
        <taxon>core chlorophytes</taxon>
        <taxon>Chlorophyceae</taxon>
        <taxon>CS clade</taxon>
        <taxon>Chlamydomonadales</taxon>
        <taxon>Dunaliellaceae</taxon>
        <taxon>Dunaliella</taxon>
    </lineage>
</organism>
<feature type="coiled-coil region" evidence="1">
    <location>
        <begin position="1083"/>
        <end position="1130"/>
    </location>
</feature>
<feature type="coiled-coil region" evidence="1">
    <location>
        <begin position="955"/>
        <end position="1021"/>
    </location>
</feature>